<evidence type="ECO:0000256" key="5">
    <source>
        <dbReference type="ARBA" id="ARBA00022553"/>
    </source>
</evidence>
<sequence>MFQLDLLDTKKDTSTRKRPSGGSISKVSLKDIAIVGISAKLPRAESHEAFWELLRSGKDLVGEFPDSRKEELKPYLRRMKAQYGSISFFDGAYIEDISSFDYSFFRLSPKEASLMSPAQRLFLQTAWGALENAGYGGDALNGSRTGVFIGYNGDSLHDYKRIIETLNPDALSMAAPGNLSSIIPSRISYLLNLRGPAISVDTACSSSLVAVHLACQSIRSGECEAAIAGSVKINVLPLDTGIRLGIESSDNRARTFDASADGTGIGDGVVALLLKPLSRAQEDGDPIYAVIKGSAMNQDGSSVGITAPNALAQEDVIARAWQDADIDPETVTYMEAHGTGTSLGDPIEIDGLTRAFRRYTDKRQFCAIGSLKTNIGHLDHAAGIAGLLKAILSLVHKQLPPTLHYRSPNRNISFVESPVYVNDELTPWETDGEIRRCGVSAFGMSGTNCHVVLEEAPAPVPSDHSDRVELFCLSAHSMTALEQLVLLMRNCAMQHRDDASCNLADLCYTLAVGRGDHRYRLAIVVSSWEELAQTLQAAAASGLTGLTQPNVLFGTADSATASNIRQQTVSNGRELEALELGQCYVGGYEIDWKAIYLGQRRKRLSLPTYPFDSLHCWVEEGSAGSVLHTPFAAWSGYTLGEDIPEELQQEMNETFARWQTELERGGGVNSQRRRSVALTGEPSGLEWEQRVADVWGELLGYDQLTADVGFYELGGDSIIALKIVNRLSELAGVRIQAADLLSHADLPSFTALIERRVKESSAVTAQETTAQHDGQGADIGTSEHVANVNHDRPAMNGGREGQAPAGTLDREMGVSADEQSVDGGHRGQAIVGNHDGKMADGAGDKRAAGDLNGVLGVDSEQDGLLTGQAAAGAHDSQAATSVNEGSGASSSLSGEKLEPIPKAAPQDHYPVSSPQKRMYLQQQAIPDDRSYNLPELLHLDGAINADRLEAVLQAIVERHETLRTTFHVIDGEIRQRIHEAIPFRLVRMEVDETEVDSVLQSLFRPFLLDTAPLLRAALLTIGPERNVLFLDMHHIASDGMSAGILLSDMMTLYQGGSLPPLTLQYKDYAVWQERRPQSGDAERYWREQCRGDWPLLTLPTDAPRPSVKGSRGETFDVYVEAGLLTAVRSLAAESDTTLFNVLLSVYYTFLAHYTGAEDIAVGTPIAGRNRRELEAIAGMFTGTLALRAYPCTDKPFRTFLSEVKEITTGAYAHADYPFEEIAQWIDRRDASRSPLFDTMFIMQNLGIPNASSEGLSYRHERFEHGTAKYDLMIQAVEIGAELRLVVEYNADLFHRATAERFMKHYVQLLRSVTLRPKVTLGEAEMLTEEERRHILALGRREADFPPPHCLHDCFKEQAAAVPDLPAISCGGESMTYIELDRRTDALARTLCTKGVGRGSVVGIMAERSIPMLTAMLAVMKAGGAYMPVDPHYPEERIRYMLQDSGAELVFTDGARCGAADVLPASLEVLDIADKALFAGGEDAFVPLPQDATDPMYIIYTSGSTGQPKGVIVPHTSFYNFGHSLRTFFEGQYGQGDRCLSLTNISFDVSVAELFMPLMFGACTVLYPEPKLLDPRRIAEVITEERITFAYLPPSLLKEVARLLEQSVSEITLDKMLVGVEPIQDETLELYTKLNPEIRIMNGYGPTEATVCSNMYVYKPGAYRGGYVPIGGPMHNVEIYIFGYGGQLAPIGSVGELYIAGSGLADGYVNKPDMTAERFLPHLYHEGRFMYRTGDIAKWLPDGNVMYVERADQQVKIRGVRIEMNEIQSQLMSLPDVEDVVVVVREQASGDKELCAYVVTSDKLPSREWRRKLKDKLPEAMIPAYITAIDSIPLTPNGKVDRRALPEPAFDFRERGQPELPRDEMEQRVAVVWEEVLGNTAGPIGIHDDFFELGGHSLKAAVLAGKLQQMTGAMVPLSVIFELPSIAELAASLKERDGATATAEPIPKAERREWYPMSHAQHRQYMMQMLAGDATMYHVPFALRLQGRLDVARLEHAFTALIGRHESLRTTFHMTNEEFSQVIHPPYSFKLDVLDLAVLTGDEVVPEATMDATEVTRLMEVFQHPFHLDKLPLLRAGLLRVNEENHLLLLDVHHIITDGVSSSLLVNELSQLYAGQSLPELRVQYSDYAVWQEAGFANAAYAEHERYWMDIFEGKLPVLELPTDWPRPSLPSYKGRRISFQLDAQTTAAARKLTREAKTTLYTVLLGAFAAMLAKYSGQAEVIVGTPAAGRDHADTHGMIGMFVNTLALRTRPERDKTVQTYMAELHNHVVDALSRQTYPFEELVEGLKADRDRSRNPLFDVMFVLQNMDQAGMEAGGLVFDEIPFETGTSKFDLTLEAVERQEIIELQLEYATDLFQEETARRMAESYTVLVREMCKSQDRTIGELELMSESERDQLLALLAGGSMPVQAASREGSEDRMEFRAEKGMTQRQGDAVAASVQTTVEWTGFVQEVERQAARTPDAAAIQFGAETVTYAELNERANRLAHSLRAKGVGPERIVALMASRSPLLLVAILGILKAGGAYVAIDPAYPKERIDWMLEDCGEALLLTEKAYAGVVTRAVAEWYLDDPELYAADRGNPECVHKPDHLAYVLYTSGSTGRPKGVMIEHRGLAHFISGFRSRIPFGKGLGILAMASVSFDIFVVENLLPLTQGMRIVLASEEERGDAALLQGLIDTHNVDVLQITPSRFKWWMNQQGETDGLQKLRILMIGAEPLTADVLGRLRAATGARLFNLYGPTETTVWTSIREVTEGEDISIGTPIEGSVMMVLDEGLKLQPTGVTGEICIGGPGVGRGYLSHPEWDVAYVPNPYAPGERMYRTGDLGRRLENGEFAYAGRRDFQVKIRGHRIEIGEIEQQLLRHEQVKETVVTAFQEEDGEYALCAYVVMPNAATEDAEQDGAAPSGQLTAQLREYLGGKLPSYMVPSFMVILDAIPLTPTGKIDRRALPKPELADTGIRELVPLSTDTERKLAEIWKELLGTDSISAKDSFFELGGHSLKAAGMVSRIAERFGIQMPLRDIFMNPTLEGLAAHLDTNGTMAVTSIPKQPEREHYPMSRAQRRQYMMGLISGEATMYHVPFAVHMQGKLDIERLEEAILEMIRRHESLRTTFHQEEDEFRQCVHAEPVFTLEHGARLRMAAGKLLSKGGDEGLFSGISGLMKRFIRPFDLGSLPLFRAGLIPLGEERHLLLLDLHHIITDGVSVSVLLQELTTLYGGGELPELSIQYRDYTVWQEEQVGSEIYKEHERYWLEAFEGELPTLTLKTALPRPELQSFEGSLINFRLDEELTLKVKAFARERGTTLYTVLLGVYSILLSKWSGEEDIIIGTPVAGRNHSQLEGLIGMFINTVAIRSFPESYRTIGDYLSELHEDVLRALEHQSYPFEDLMQKLGIEQDRSRNPLFDTMFILQNIDRVAYRSGGIEFDPKEFDPGVSKFDLTLEAAERDGKIGFTLEYATSLFREETAWALAEDYTAIIHALVEDGAKKKISAVLDSSKLS</sequence>
<dbReference type="GO" id="GO:0031177">
    <property type="term" value="F:phosphopantetheine binding"/>
    <property type="evidence" value="ECO:0007669"/>
    <property type="project" value="InterPro"/>
</dbReference>
<keyword evidence="9" id="KW-0511">Multifunctional enzyme</keyword>
<keyword evidence="4" id="KW-0596">Phosphopantetheine</keyword>
<feature type="compositionally biased region" description="Low complexity" evidence="10">
    <location>
        <begin position="869"/>
        <end position="894"/>
    </location>
</feature>
<dbReference type="GO" id="GO:0006633">
    <property type="term" value="P:fatty acid biosynthetic process"/>
    <property type="evidence" value="ECO:0007669"/>
    <property type="project" value="InterPro"/>
</dbReference>
<dbReference type="InterPro" id="IPR036736">
    <property type="entry name" value="ACP-like_sf"/>
</dbReference>
<dbReference type="PANTHER" id="PTHR45527:SF1">
    <property type="entry name" value="FATTY ACID SYNTHASE"/>
    <property type="match status" value="1"/>
</dbReference>
<dbReference type="Gene3D" id="1.10.1200.10">
    <property type="entry name" value="ACP-like"/>
    <property type="match status" value="3"/>
</dbReference>
<evidence type="ECO:0000256" key="1">
    <source>
        <dbReference type="ARBA" id="ARBA00001957"/>
    </source>
</evidence>
<evidence type="ECO:0000259" key="12">
    <source>
        <dbReference type="PROSITE" id="PS52004"/>
    </source>
</evidence>
<feature type="domain" description="Carrier" evidence="11">
    <location>
        <begin position="682"/>
        <end position="757"/>
    </location>
</feature>
<name>A0A0M1P553_9BACL</name>
<evidence type="ECO:0000256" key="7">
    <source>
        <dbReference type="ARBA" id="ARBA00022737"/>
    </source>
</evidence>
<dbReference type="InterPro" id="IPR054514">
    <property type="entry name" value="RhiE-like_linker"/>
</dbReference>
<dbReference type="Gene3D" id="3.30.559.30">
    <property type="entry name" value="Nonribosomal peptide synthetase, condensation domain"/>
    <property type="match status" value="3"/>
</dbReference>
<dbReference type="GO" id="GO:0005829">
    <property type="term" value="C:cytosol"/>
    <property type="evidence" value="ECO:0007669"/>
    <property type="project" value="TreeGrafter"/>
</dbReference>
<evidence type="ECO:0000256" key="3">
    <source>
        <dbReference type="ARBA" id="ARBA00006432"/>
    </source>
</evidence>
<gene>
    <name evidence="13" type="ORF">AM231_09900</name>
</gene>
<keyword evidence="6" id="KW-0808">Transferase</keyword>
<evidence type="ECO:0000313" key="13">
    <source>
        <dbReference type="EMBL" id="KOR89420.1"/>
    </source>
</evidence>
<dbReference type="Proteomes" id="UP000036932">
    <property type="component" value="Unassembled WGS sequence"/>
</dbReference>
<dbReference type="FunFam" id="3.30.300.30:FF:000015">
    <property type="entry name" value="Nonribosomal peptide synthase SidD"/>
    <property type="match status" value="1"/>
</dbReference>
<comment type="caution">
    <text evidence="13">The sequence shown here is derived from an EMBL/GenBank/DDBJ whole genome shotgun (WGS) entry which is preliminary data.</text>
</comment>
<evidence type="ECO:0000256" key="2">
    <source>
        <dbReference type="ARBA" id="ARBA00004792"/>
    </source>
</evidence>
<evidence type="ECO:0000256" key="10">
    <source>
        <dbReference type="SAM" id="MobiDB-lite"/>
    </source>
</evidence>
<feature type="region of interest" description="Disordered" evidence="10">
    <location>
        <begin position="761"/>
        <end position="780"/>
    </location>
</feature>
<dbReference type="SUPFAM" id="SSF52777">
    <property type="entry name" value="CoA-dependent acyltransferases"/>
    <property type="match status" value="6"/>
</dbReference>
<dbReference type="SUPFAM" id="SSF53901">
    <property type="entry name" value="Thiolase-like"/>
    <property type="match status" value="1"/>
</dbReference>
<proteinExistence type="inferred from homology"/>
<dbReference type="InterPro" id="IPR010071">
    <property type="entry name" value="AA_adenyl_dom"/>
</dbReference>
<dbReference type="SMART" id="SM00823">
    <property type="entry name" value="PKS_PP"/>
    <property type="match status" value="3"/>
</dbReference>
<dbReference type="InterPro" id="IPR014030">
    <property type="entry name" value="Ketoacyl_synth_N"/>
</dbReference>
<keyword evidence="14" id="KW-1185">Reference proteome</keyword>
<evidence type="ECO:0000313" key="14">
    <source>
        <dbReference type="Proteomes" id="UP000036932"/>
    </source>
</evidence>
<dbReference type="CDD" id="cd19531">
    <property type="entry name" value="LCL_NRPS-like"/>
    <property type="match status" value="3"/>
</dbReference>
<dbReference type="InterPro" id="IPR000873">
    <property type="entry name" value="AMP-dep_synth/lig_dom"/>
</dbReference>
<evidence type="ECO:0000256" key="4">
    <source>
        <dbReference type="ARBA" id="ARBA00022450"/>
    </source>
</evidence>
<dbReference type="SUPFAM" id="SSF47336">
    <property type="entry name" value="ACP-like"/>
    <property type="match status" value="3"/>
</dbReference>
<keyword evidence="8" id="KW-0045">Antibiotic biosynthesis</keyword>
<dbReference type="FunFam" id="3.30.300.30:FF:000010">
    <property type="entry name" value="Enterobactin synthetase component F"/>
    <property type="match status" value="1"/>
</dbReference>
<dbReference type="InterPro" id="IPR018201">
    <property type="entry name" value="Ketoacyl_synth_AS"/>
</dbReference>
<feature type="domain" description="Ketosynthase family 3 (KS3)" evidence="12">
    <location>
        <begin position="29"/>
        <end position="455"/>
    </location>
</feature>
<dbReference type="Gene3D" id="3.40.47.10">
    <property type="match status" value="1"/>
</dbReference>
<dbReference type="PATRIC" id="fig|1705565.3.peg.3962"/>
<comment type="pathway">
    <text evidence="2">Antibiotic biosynthesis.</text>
</comment>
<dbReference type="Pfam" id="PF00109">
    <property type="entry name" value="ketoacyl-synt"/>
    <property type="match status" value="1"/>
</dbReference>
<feature type="region of interest" description="Disordered" evidence="10">
    <location>
        <begin position="1"/>
        <end position="23"/>
    </location>
</feature>
<protein>
    <submittedName>
        <fullName evidence="13">Bacitracin synthetase</fullName>
    </submittedName>
</protein>
<dbReference type="PROSITE" id="PS00455">
    <property type="entry name" value="AMP_BINDING"/>
    <property type="match status" value="2"/>
</dbReference>
<dbReference type="Gene3D" id="2.30.38.10">
    <property type="entry name" value="Luciferase, Domain 3"/>
    <property type="match status" value="2"/>
</dbReference>
<dbReference type="InterPro" id="IPR023213">
    <property type="entry name" value="CAT-like_dom_sf"/>
</dbReference>
<reference evidence="14" key="1">
    <citation type="submission" date="2015-08" db="EMBL/GenBank/DDBJ databases">
        <title>Genome sequencing project for genomic taxonomy and phylogenomics of Bacillus-like bacteria.</title>
        <authorList>
            <person name="Liu B."/>
            <person name="Wang J."/>
            <person name="Zhu Y."/>
            <person name="Liu G."/>
            <person name="Chen Q."/>
            <person name="Chen Z."/>
            <person name="Lan J."/>
            <person name="Che J."/>
            <person name="Ge C."/>
            <person name="Shi H."/>
            <person name="Pan Z."/>
            <person name="Liu X."/>
        </authorList>
    </citation>
    <scope>NUCLEOTIDE SEQUENCE [LARGE SCALE GENOMIC DNA]</scope>
    <source>
        <strain evidence="14">FJAT-22460</strain>
    </source>
</reference>
<organism evidence="13 14">
    <name type="scientific">Paenibacillus solani</name>
    <dbReference type="NCBI Taxonomy" id="1705565"/>
    <lineage>
        <taxon>Bacteria</taxon>
        <taxon>Bacillati</taxon>
        <taxon>Bacillota</taxon>
        <taxon>Bacilli</taxon>
        <taxon>Bacillales</taxon>
        <taxon>Paenibacillaceae</taxon>
        <taxon>Paenibacillus</taxon>
    </lineage>
</organism>
<dbReference type="EMBL" id="LIUT01000001">
    <property type="protein sequence ID" value="KOR89420.1"/>
    <property type="molecule type" value="Genomic_DNA"/>
</dbReference>
<dbReference type="CDD" id="cd05930">
    <property type="entry name" value="A_NRPS"/>
    <property type="match status" value="2"/>
</dbReference>
<dbReference type="InterPro" id="IPR045851">
    <property type="entry name" value="AMP-bd_C_sf"/>
</dbReference>
<dbReference type="InterPro" id="IPR014031">
    <property type="entry name" value="Ketoacyl_synth_C"/>
</dbReference>
<comment type="cofactor">
    <cofactor evidence="1">
        <name>pantetheine 4'-phosphate</name>
        <dbReference type="ChEBI" id="CHEBI:47942"/>
    </cofactor>
</comment>
<dbReference type="InterPro" id="IPR001242">
    <property type="entry name" value="Condensation_dom"/>
</dbReference>
<dbReference type="SUPFAM" id="SSF56801">
    <property type="entry name" value="Acetyl-CoA synthetase-like"/>
    <property type="match status" value="2"/>
</dbReference>
<feature type="region of interest" description="Disordered" evidence="10">
    <location>
        <begin position="869"/>
        <end position="911"/>
    </location>
</feature>
<dbReference type="InterPro" id="IPR025110">
    <property type="entry name" value="AMP-bd_C"/>
</dbReference>
<dbReference type="NCBIfam" id="TIGR01733">
    <property type="entry name" value="AA-adenyl-dom"/>
    <property type="match status" value="2"/>
</dbReference>
<dbReference type="InterPro" id="IPR006162">
    <property type="entry name" value="Ppantetheine_attach_site"/>
</dbReference>
<dbReference type="Pfam" id="PF13193">
    <property type="entry name" value="AMP-binding_C"/>
    <property type="match status" value="2"/>
</dbReference>
<dbReference type="GO" id="GO:0043041">
    <property type="term" value="P:amino acid activation for nonribosomal peptide biosynthetic process"/>
    <property type="evidence" value="ECO:0007669"/>
    <property type="project" value="TreeGrafter"/>
</dbReference>
<accession>A0A0M1P553</accession>
<dbReference type="SMART" id="SM00825">
    <property type="entry name" value="PKS_KS"/>
    <property type="match status" value="1"/>
</dbReference>
<dbReference type="PANTHER" id="PTHR45527">
    <property type="entry name" value="NONRIBOSOMAL PEPTIDE SYNTHETASE"/>
    <property type="match status" value="1"/>
</dbReference>
<dbReference type="Pfam" id="PF02801">
    <property type="entry name" value="Ketoacyl-synt_C"/>
    <property type="match status" value="1"/>
</dbReference>
<dbReference type="Gene3D" id="3.40.50.980">
    <property type="match status" value="4"/>
</dbReference>
<feature type="compositionally biased region" description="Polar residues" evidence="10">
    <location>
        <begin position="761"/>
        <end position="772"/>
    </location>
</feature>
<dbReference type="GO" id="GO:0044550">
    <property type="term" value="P:secondary metabolite biosynthetic process"/>
    <property type="evidence" value="ECO:0007669"/>
    <property type="project" value="UniProtKB-ARBA"/>
</dbReference>
<dbReference type="RefSeq" id="WP_054402459.1">
    <property type="nucleotide sequence ID" value="NZ_LIUT01000001.1"/>
</dbReference>
<feature type="domain" description="Carrier" evidence="11">
    <location>
        <begin position="2960"/>
        <end position="3035"/>
    </location>
</feature>
<dbReference type="CDD" id="cd00833">
    <property type="entry name" value="PKS"/>
    <property type="match status" value="1"/>
</dbReference>
<dbReference type="InterPro" id="IPR020845">
    <property type="entry name" value="AMP-binding_CS"/>
</dbReference>
<dbReference type="Gene3D" id="1.10.1240.100">
    <property type="match status" value="1"/>
</dbReference>
<feature type="domain" description="Carrier" evidence="11">
    <location>
        <begin position="1859"/>
        <end position="1936"/>
    </location>
</feature>
<dbReference type="PROSITE" id="PS52004">
    <property type="entry name" value="KS3_2"/>
    <property type="match status" value="1"/>
</dbReference>
<feature type="compositionally biased region" description="Basic and acidic residues" evidence="10">
    <location>
        <begin position="834"/>
        <end position="845"/>
    </location>
</feature>
<dbReference type="FunFam" id="3.40.50.980:FF:000001">
    <property type="entry name" value="Non-ribosomal peptide synthetase"/>
    <property type="match status" value="2"/>
</dbReference>
<evidence type="ECO:0000259" key="11">
    <source>
        <dbReference type="PROSITE" id="PS50075"/>
    </source>
</evidence>
<dbReference type="GO" id="GO:0004315">
    <property type="term" value="F:3-oxoacyl-[acyl-carrier-protein] synthase activity"/>
    <property type="evidence" value="ECO:0007669"/>
    <property type="project" value="InterPro"/>
</dbReference>
<dbReference type="FunFam" id="1.10.1200.10:FF:000005">
    <property type="entry name" value="Nonribosomal peptide synthetase 1"/>
    <property type="match status" value="1"/>
</dbReference>
<dbReference type="Pfam" id="PF00501">
    <property type="entry name" value="AMP-binding"/>
    <property type="match status" value="2"/>
</dbReference>
<dbReference type="InterPro" id="IPR009081">
    <property type="entry name" value="PP-bd_ACP"/>
</dbReference>
<keyword evidence="7" id="KW-0677">Repeat</keyword>
<dbReference type="NCBIfam" id="NF003417">
    <property type="entry name" value="PRK04813.1"/>
    <property type="match status" value="2"/>
</dbReference>
<evidence type="ECO:0000256" key="6">
    <source>
        <dbReference type="ARBA" id="ARBA00022679"/>
    </source>
</evidence>
<evidence type="ECO:0000256" key="9">
    <source>
        <dbReference type="ARBA" id="ARBA00023268"/>
    </source>
</evidence>
<evidence type="ECO:0000256" key="8">
    <source>
        <dbReference type="ARBA" id="ARBA00023194"/>
    </source>
</evidence>
<dbReference type="Pfam" id="PF00550">
    <property type="entry name" value="PP-binding"/>
    <property type="match status" value="3"/>
</dbReference>
<dbReference type="FunFam" id="3.40.50.12780:FF:000012">
    <property type="entry name" value="Non-ribosomal peptide synthetase"/>
    <property type="match status" value="1"/>
</dbReference>
<dbReference type="InterPro" id="IPR020841">
    <property type="entry name" value="PKS_Beta-ketoAc_synthase_dom"/>
</dbReference>
<dbReference type="Gene3D" id="3.30.559.10">
    <property type="entry name" value="Chloramphenicol acetyltransferase-like domain"/>
    <property type="match status" value="3"/>
</dbReference>
<dbReference type="PROSITE" id="PS00012">
    <property type="entry name" value="PHOSPHOPANTETHEINE"/>
    <property type="match status" value="2"/>
</dbReference>
<dbReference type="PROSITE" id="PS50075">
    <property type="entry name" value="CARRIER"/>
    <property type="match status" value="3"/>
</dbReference>
<dbReference type="Gene3D" id="3.30.300.30">
    <property type="match status" value="2"/>
</dbReference>
<dbReference type="InterPro" id="IPR020806">
    <property type="entry name" value="PKS_PP-bd"/>
</dbReference>
<dbReference type="Pfam" id="PF22336">
    <property type="entry name" value="RhiE-like_linker"/>
    <property type="match status" value="1"/>
</dbReference>
<dbReference type="PROSITE" id="PS00606">
    <property type="entry name" value="KS3_1"/>
    <property type="match status" value="1"/>
</dbReference>
<keyword evidence="5" id="KW-0597">Phosphoprotein</keyword>
<comment type="similarity">
    <text evidence="3">Belongs to the ATP-dependent AMP-binding enzyme family.</text>
</comment>
<dbReference type="Pfam" id="PF00668">
    <property type="entry name" value="Condensation"/>
    <property type="match status" value="3"/>
</dbReference>
<feature type="region of interest" description="Disordered" evidence="10">
    <location>
        <begin position="813"/>
        <end position="845"/>
    </location>
</feature>
<dbReference type="InterPro" id="IPR016039">
    <property type="entry name" value="Thiolase-like"/>
</dbReference>
<dbReference type="GO" id="GO:0017000">
    <property type="term" value="P:antibiotic biosynthetic process"/>
    <property type="evidence" value="ECO:0007669"/>
    <property type="project" value="UniProtKB-KW"/>
</dbReference>